<feature type="transmembrane region" description="Helical" evidence="7">
    <location>
        <begin position="293"/>
        <end position="312"/>
    </location>
</feature>
<feature type="domain" description="SSD" evidence="8">
    <location>
        <begin position="757"/>
        <end position="883"/>
    </location>
</feature>
<dbReference type="InterPro" id="IPR004869">
    <property type="entry name" value="MMPL_dom"/>
</dbReference>
<evidence type="ECO:0000256" key="3">
    <source>
        <dbReference type="ARBA" id="ARBA00022475"/>
    </source>
</evidence>
<feature type="transmembrane region" description="Helical" evidence="7">
    <location>
        <begin position="418"/>
        <end position="442"/>
    </location>
</feature>
<sequence>MENRLLNVSRQFAKLPDTVHQHRHWLWVLITLVSLVCAYGVITKTRMDMRIDSFFDQQDPAIAALNNFRSQFGSDDSVYLVYEAADGDVFSRASLEAVAALTEQLEQASRGQLDDAGLTEGQRQELMQIRRVQSPSNLRIQTAEGDTLLAERLLPSPLPESPGALQTVRETALAEPDFVNAFYSDDSRYGALMISTTLGAQPVDDYEPAVNSEDIQLDDMFSDFGNASDSFELSFSESATVEDVEFEPVDINHYAAFHDALRQVYQPFDQTLNFYATGNPPLQAWVADILQQMIWLALAMIAVFICLLRMLFRSFSAVIWPIVTIAISLLWTWGITAWLGATLSTMISLTVMLVFAVGLADCIHVMTAYYQAKRHGQEHQAALSTAYEKTGLAILLTTLTTMVGVLALTFSDMLPIRVFAMMSALGVLLAFVFSVVLLPLLLSLWHPPAERNTIETLPASSLLGRSGWVLAGLALITAVLALLVDVLLSVYLLALVGFAWLVLVYQDVILSRCLALSARFPKAILAAFIGFFILAAYGTSQMQIDSNIAELTSEDSEPRIAYDIVDQHMAGAQTLSVMIDTGESDGVMQPELLNAMDQFQQHVENTYAGQVSRTYSLANIVKDTYQVMNQDDPAWHRLPEDFVTVSQLLYLFGSADPEEKRNLVSDDYSRTHITMNAYNAGSYEYQQFFRQLENDIDQYFAPAYDRLPEMDISVTGSVPLMMRAMDSIARSQYSSLMLALGVITLMMCLTLGSWQAGLVAAVPNLLPAVTTFGIMGLLDIPLDTDTLLIAPMIIGIAVDDTIHFLTHYRLALAETQDMNAALTSTVKRVGRAVMFTTLVLSLGFIVLSFSDYLGVAKIGIFGALAIVVALLCDLLLLPALLRCIKPRLGLKLPVSDFAKPDYSSTPQEA</sequence>
<accession>A0A916QLP3</accession>
<reference evidence="9" key="1">
    <citation type="journal article" date="2014" name="Int. J. Syst. Evol. Microbiol.">
        <title>Complete genome sequence of Corynebacterium casei LMG S-19264T (=DSM 44701T), isolated from a smear-ripened cheese.</title>
        <authorList>
            <consortium name="US DOE Joint Genome Institute (JGI-PGF)"/>
            <person name="Walter F."/>
            <person name="Albersmeier A."/>
            <person name="Kalinowski J."/>
            <person name="Ruckert C."/>
        </authorList>
    </citation>
    <scope>NUCLEOTIDE SEQUENCE</scope>
    <source>
        <strain evidence="9">CGMCC 1.15425</strain>
    </source>
</reference>
<feature type="transmembrane region" description="Helical" evidence="7">
    <location>
        <begin position="462"/>
        <end position="483"/>
    </location>
</feature>
<keyword evidence="4 7" id="KW-0812">Transmembrane</keyword>
<dbReference type="InterPro" id="IPR050545">
    <property type="entry name" value="Mycobact_MmpL"/>
</dbReference>
<keyword evidence="6 7" id="KW-0472">Membrane</keyword>
<comment type="caution">
    <text evidence="9">The sequence shown here is derived from an EMBL/GenBank/DDBJ whole genome shotgun (WGS) entry which is preliminary data.</text>
</comment>
<evidence type="ECO:0000313" key="10">
    <source>
        <dbReference type="Proteomes" id="UP000627715"/>
    </source>
</evidence>
<evidence type="ECO:0000256" key="1">
    <source>
        <dbReference type="ARBA" id="ARBA00004651"/>
    </source>
</evidence>
<dbReference type="AlphaFoldDB" id="A0A916QLP3"/>
<evidence type="ECO:0000256" key="6">
    <source>
        <dbReference type="ARBA" id="ARBA00023136"/>
    </source>
</evidence>
<dbReference type="Proteomes" id="UP000627715">
    <property type="component" value="Unassembled WGS sequence"/>
</dbReference>
<name>A0A916QLP3_9GAMM</name>
<dbReference type="InterPro" id="IPR001036">
    <property type="entry name" value="Acrflvin-R"/>
</dbReference>
<dbReference type="GO" id="GO:0005886">
    <property type="term" value="C:plasma membrane"/>
    <property type="evidence" value="ECO:0007669"/>
    <property type="project" value="UniProtKB-SubCell"/>
</dbReference>
<evidence type="ECO:0000259" key="8">
    <source>
        <dbReference type="PROSITE" id="PS50156"/>
    </source>
</evidence>
<feature type="transmembrane region" description="Helical" evidence="7">
    <location>
        <begin position="392"/>
        <end position="411"/>
    </location>
</feature>
<dbReference type="SUPFAM" id="SSF82866">
    <property type="entry name" value="Multidrug efflux transporter AcrB transmembrane domain"/>
    <property type="match status" value="2"/>
</dbReference>
<keyword evidence="10" id="KW-1185">Reference proteome</keyword>
<proteinExistence type="inferred from homology"/>
<evidence type="ECO:0000313" key="9">
    <source>
        <dbReference type="EMBL" id="GFZ81919.1"/>
    </source>
</evidence>
<dbReference type="Gene3D" id="1.20.1640.10">
    <property type="entry name" value="Multidrug efflux transporter AcrB transmembrane domain"/>
    <property type="match status" value="2"/>
</dbReference>
<feature type="transmembrane region" description="Helical" evidence="7">
    <location>
        <begin position="24"/>
        <end position="42"/>
    </location>
</feature>
<organism evidence="9 10">
    <name type="scientific">Pseudohongiella nitratireducens</name>
    <dbReference type="NCBI Taxonomy" id="1768907"/>
    <lineage>
        <taxon>Bacteria</taxon>
        <taxon>Pseudomonadati</taxon>
        <taxon>Pseudomonadota</taxon>
        <taxon>Gammaproteobacteria</taxon>
        <taxon>Pseudomonadales</taxon>
        <taxon>Pseudohongiellaceae</taxon>
        <taxon>Pseudohongiella</taxon>
    </lineage>
</organism>
<feature type="transmembrane region" description="Helical" evidence="7">
    <location>
        <begin position="733"/>
        <end position="752"/>
    </location>
</feature>
<dbReference type="RefSeq" id="WP_082866476.1">
    <property type="nucleotide sequence ID" value="NZ_BMIY01000012.1"/>
</dbReference>
<feature type="transmembrane region" description="Helical" evidence="7">
    <location>
        <begin position="858"/>
        <end position="881"/>
    </location>
</feature>
<keyword evidence="5 7" id="KW-1133">Transmembrane helix</keyword>
<evidence type="ECO:0000256" key="5">
    <source>
        <dbReference type="ARBA" id="ARBA00022989"/>
    </source>
</evidence>
<protein>
    <recommendedName>
        <fullName evidence="8">SSD domain-containing protein</fullName>
    </recommendedName>
</protein>
<keyword evidence="3" id="KW-1003">Cell membrane</keyword>
<comment type="subcellular location">
    <subcellularLocation>
        <location evidence="1">Cell membrane</location>
        <topology evidence="1">Multi-pass membrane protein</topology>
    </subcellularLocation>
</comment>
<dbReference type="PROSITE" id="PS50156">
    <property type="entry name" value="SSD"/>
    <property type="match status" value="2"/>
</dbReference>
<feature type="transmembrane region" description="Helical" evidence="7">
    <location>
        <begin position="351"/>
        <end position="372"/>
    </location>
</feature>
<dbReference type="PANTHER" id="PTHR33406">
    <property type="entry name" value="MEMBRANE PROTEIN MJ1562-RELATED"/>
    <property type="match status" value="1"/>
</dbReference>
<evidence type="ECO:0000256" key="7">
    <source>
        <dbReference type="SAM" id="Phobius"/>
    </source>
</evidence>
<feature type="transmembrane region" description="Helical" evidence="7">
    <location>
        <begin position="520"/>
        <end position="538"/>
    </location>
</feature>
<feature type="transmembrane region" description="Helical" evidence="7">
    <location>
        <begin position="318"/>
        <end position="339"/>
    </location>
</feature>
<dbReference type="GO" id="GO:0022857">
    <property type="term" value="F:transmembrane transporter activity"/>
    <property type="evidence" value="ECO:0007669"/>
    <property type="project" value="InterPro"/>
</dbReference>
<dbReference type="OrthoDB" id="9803781at2"/>
<feature type="transmembrane region" description="Helical" evidence="7">
    <location>
        <begin position="490"/>
        <end position="508"/>
    </location>
</feature>
<evidence type="ECO:0000256" key="2">
    <source>
        <dbReference type="ARBA" id="ARBA00010157"/>
    </source>
</evidence>
<dbReference type="PRINTS" id="PR00702">
    <property type="entry name" value="ACRIFLAVINRP"/>
</dbReference>
<dbReference type="Pfam" id="PF03176">
    <property type="entry name" value="MMPL"/>
    <property type="match status" value="2"/>
</dbReference>
<dbReference type="InterPro" id="IPR000731">
    <property type="entry name" value="SSD"/>
</dbReference>
<evidence type="ECO:0000256" key="4">
    <source>
        <dbReference type="ARBA" id="ARBA00022692"/>
    </source>
</evidence>
<dbReference type="PANTHER" id="PTHR33406:SF6">
    <property type="entry name" value="MEMBRANE PROTEIN YDGH-RELATED"/>
    <property type="match status" value="1"/>
</dbReference>
<dbReference type="EMBL" id="BMIY01000012">
    <property type="protein sequence ID" value="GFZ81919.1"/>
    <property type="molecule type" value="Genomic_DNA"/>
</dbReference>
<gene>
    <name evidence="9" type="ORF">GCM10011403_26710</name>
</gene>
<reference evidence="9" key="2">
    <citation type="submission" date="2020-09" db="EMBL/GenBank/DDBJ databases">
        <authorList>
            <person name="Sun Q."/>
            <person name="Zhou Y."/>
        </authorList>
    </citation>
    <scope>NUCLEOTIDE SEQUENCE</scope>
    <source>
        <strain evidence="9">CGMCC 1.15425</strain>
    </source>
</reference>
<comment type="similarity">
    <text evidence="2">Belongs to the resistance-nodulation-cell division (RND) (TC 2.A.6) family. MmpL subfamily.</text>
</comment>
<feature type="transmembrane region" description="Helical" evidence="7">
    <location>
        <begin position="832"/>
        <end position="852"/>
    </location>
</feature>
<feature type="domain" description="SSD" evidence="8">
    <location>
        <begin position="322"/>
        <end position="444"/>
    </location>
</feature>